<evidence type="ECO:0000259" key="3">
    <source>
        <dbReference type="Pfam" id="PF02563"/>
    </source>
</evidence>
<dbReference type="InterPro" id="IPR049712">
    <property type="entry name" value="Poly_export"/>
</dbReference>
<evidence type="ECO:0000313" key="6">
    <source>
        <dbReference type="Proteomes" id="UP000614424"/>
    </source>
</evidence>
<keyword evidence="1" id="KW-0732">Signal</keyword>
<proteinExistence type="predicted"/>
<dbReference type="Gene3D" id="3.10.560.10">
    <property type="entry name" value="Outer membrane lipoprotein wza domain like"/>
    <property type="match status" value="4"/>
</dbReference>
<evidence type="ECO:0000259" key="4">
    <source>
        <dbReference type="Pfam" id="PF10531"/>
    </source>
</evidence>
<feature type="compositionally biased region" description="Polar residues" evidence="2">
    <location>
        <begin position="89"/>
        <end position="107"/>
    </location>
</feature>
<feature type="domain" description="Polysaccharide export protein N-terminal" evidence="3">
    <location>
        <begin position="155"/>
        <end position="228"/>
    </location>
</feature>
<dbReference type="PANTHER" id="PTHR33619">
    <property type="entry name" value="POLYSACCHARIDE EXPORT PROTEIN GFCE-RELATED"/>
    <property type="match status" value="1"/>
</dbReference>
<feature type="domain" description="Soluble ligand binding" evidence="4">
    <location>
        <begin position="237"/>
        <end position="284"/>
    </location>
</feature>
<evidence type="ECO:0000256" key="2">
    <source>
        <dbReference type="SAM" id="MobiDB-lite"/>
    </source>
</evidence>
<dbReference type="Gene3D" id="3.30.1950.10">
    <property type="entry name" value="wza like domain"/>
    <property type="match status" value="1"/>
</dbReference>
<dbReference type="Pfam" id="PF02563">
    <property type="entry name" value="Poly_export"/>
    <property type="match status" value="1"/>
</dbReference>
<feature type="region of interest" description="Disordered" evidence="2">
    <location>
        <begin position="63"/>
        <end position="107"/>
    </location>
</feature>
<comment type="caution">
    <text evidence="5">The sequence shown here is derived from an EMBL/GenBank/DDBJ whole genome shotgun (WGS) entry which is preliminary data.</text>
</comment>
<dbReference type="InterPro" id="IPR019554">
    <property type="entry name" value="Soluble_ligand-bd"/>
</dbReference>
<feature type="domain" description="Soluble ligand binding" evidence="4">
    <location>
        <begin position="498"/>
        <end position="548"/>
    </location>
</feature>
<feature type="compositionally biased region" description="Low complexity" evidence="2">
    <location>
        <begin position="69"/>
        <end position="84"/>
    </location>
</feature>
<dbReference type="Pfam" id="PF10531">
    <property type="entry name" value="SLBB"/>
    <property type="match status" value="4"/>
</dbReference>
<dbReference type="PANTHER" id="PTHR33619:SF3">
    <property type="entry name" value="POLYSACCHARIDE EXPORT PROTEIN GFCE-RELATED"/>
    <property type="match status" value="1"/>
</dbReference>
<sequence>MRGKSTFHSLLYILGSFFIIFLHMTGVSAQERGPLTAAGIASGAAGMTSPQVQQLLQNMPGSTQQQVQSLLSESGQTSSSSSALERNAKQNISEDTASSDNQGQPVQITNTKTLSTTEQLYRQQYNSSLSQSLTQYGYSLFNTTTQSISRLTVPSSTYLVGPGDTLHVRFWGSGLDADFTGVISKEGTLDLPKLGIVPLAGTPLGKIEKLLLQEAEKYFQGVNINVILTELRSVELYVVGEVNQPGLHLVPAFTTVLSGLVKGGGIKKSGSLRNISLFRDGSIIRHIDLYSLLLNGSRDDDVILKNGDVLFVPRIGPTAAIAGAAAQPAIYELTSEKSVADLLQLAGGALPQSFTLKMLLKRFNNNQEFVVSDLDSRTTDLDLTHVTIQDGDLLELQFVGAAWPQIIRLEGNVWANDVFNYKPGLQLSDILTSPELLRPDSITDFGLLHRYDIATTRYRVERFPLEEVLSGKYDTALNPYDRVEILSRAQFKMSEPIKLVGSVWQPGEYTYTPGLTLSDLFGMAGGFKFDADKTRLDLSRQIIKDGSVLTDHQTLSAETDGNFQLQPYDYVYVRQVKDAASFKSVSIGGEVRFPGSYRIKDGERLSDLIERAGGFTDSAYFHGAFFTSENAREIQQASIDKMIDDLEIRVQSVLAQQVHLMSTNTDAQPEAEQQALTGLVARLRNIKANGRMNITLAPLASFKNSAFDFELHAGDALTIPKQPNFVSVVGSVYSANSFLYQTKYDLEDYLNQAGGPTKTADDDNIYVLKANGEVVAASQSNGMFRDFGRTPMMPGDTIVVPEDLERIPFLKYVHDISDIVFKVATTAGIAFAI</sequence>
<feature type="domain" description="Soluble ligand binding" evidence="4">
    <location>
        <begin position="726"/>
        <end position="774"/>
    </location>
</feature>
<feature type="domain" description="Soluble ligand binding" evidence="4">
    <location>
        <begin position="585"/>
        <end position="620"/>
    </location>
</feature>
<organism evidence="5 6">
    <name type="scientific">Candidatus Desulfobia pelagia</name>
    <dbReference type="NCBI Taxonomy" id="2841692"/>
    <lineage>
        <taxon>Bacteria</taxon>
        <taxon>Pseudomonadati</taxon>
        <taxon>Thermodesulfobacteriota</taxon>
        <taxon>Desulfobulbia</taxon>
        <taxon>Desulfobulbales</taxon>
        <taxon>Desulfobulbaceae</taxon>
        <taxon>Candidatus Desulfobia</taxon>
    </lineage>
</organism>
<dbReference type="Proteomes" id="UP000614424">
    <property type="component" value="Unassembled WGS sequence"/>
</dbReference>
<dbReference type="GO" id="GO:0015159">
    <property type="term" value="F:polysaccharide transmembrane transporter activity"/>
    <property type="evidence" value="ECO:0007669"/>
    <property type="project" value="InterPro"/>
</dbReference>
<evidence type="ECO:0000256" key="1">
    <source>
        <dbReference type="ARBA" id="ARBA00022729"/>
    </source>
</evidence>
<dbReference type="InterPro" id="IPR003715">
    <property type="entry name" value="Poly_export_N"/>
</dbReference>
<dbReference type="EMBL" id="JACNJZ010000203">
    <property type="protein sequence ID" value="MBC8318954.1"/>
    <property type="molecule type" value="Genomic_DNA"/>
</dbReference>
<dbReference type="AlphaFoldDB" id="A0A8J6NI49"/>
<evidence type="ECO:0000313" key="5">
    <source>
        <dbReference type="EMBL" id="MBC8318954.1"/>
    </source>
</evidence>
<gene>
    <name evidence="5" type="ORF">H8E41_13720</name>
</gene>
<protein>
    <submittedName>
        <fullName evidence="5">SLBB domain-containing protein</fullName>
    </submittedName>
</protein>
<accession>A0A8J6NI49</accession>
<reference evidence="5 6" key="1">
    <citation type="submission" date="2020-08" db="EMBL/GenBank/DDBJ databases">
        <title>Bridging the membrane lipid divide: bacteria of the FCB group superphylum have the potential to synthesize archaeal ether lipids.</title>
        <authorList>
            <person name="Villanueva L."/>
            <person name="Von Meijenfeldt F.A.B."/>
            <person name="Westbye A.B."/>
            <person name="Yadav S."/>
            <person name="Hopmans E.C."/>
            <person name="Dutilh B.E."/>
            <person name="Sinninghe Damste J.S."/>
        </authorList>
    </citation>
    <scope>NUCLEOTIDE SEQUENCE [LARGE SCALE GENOMIC DNA]</scope>
    <source>
        <strain evidence="5">NIOZ-UU47</strain>
    </source>
</reference>
<name>A0A8J6NI49_9BACT</name>